<dbReference type="Pfam" id="PF00216">
    <property type="entry name" value="Bac_DNA_binding"/>
    <property type="match status" value="1"/>
</dbReference>
<comment type="similarity">
    <text evidence="1 4">Belongs to the bacterial histone-like protein family.</text>
</comment>
<sequence length="91" mass="9459">MNNSDLADKLAASQDITKADARKYVDAVFAAIADAAVAGEEISLNGFGKFKVKESAAREGRNPSTGETIQIAASKKLSFAAAKAVKDKLNG</sequence>
<keyword evidence="2" id="KW-0226">DNA condensation</keyword>
<evidence type="ECO:0000256" key="2">
    <source>
        <dbReference type="ARBA" id="ARBA00023067"/>
    </source>
</evidence>
<evidence type="ECO:0000256" key="1">
    <source>
        <dbReference type="ARBA" id="ARBA00010529"/>
    </source>
</evidence>
<name>A0A437N0L8_9SPHN</name>
<evidence type="ECO:0000256" key="3">
    <source>
        <dbReference type="ARBA" id="ARBA00023125"/>
    </source>
</evidence>
<dbReference type="PANTHER" id="PTHR33175:SF3">
    <property type="entry name" value="DNA-BINDING PROTEIN HU-BETA"/>
    <property type="match status" value="1"/>
</dbReference>
<dbReference type="GO" id="GO:0030261">
    <property type="term" value="P:chromosome condensation"/>
    <property type="evidence" value="ECO:0007669"/>
    <property type="project" value="UniProtKB-KW"/>
</dbReference>
<evidence type="ECO:0000313" key="6">
    <source>
        <dbReference type="Proteomes" id="UP000282837"/>
    </source>
</evidence>
<dbReference type="AlphaFoldDB" id="A0A437N0L8"/>
<keyword evidence="3 5" id="KW-0238">DNA-binding</keyword>
<dbReference type="InterPro" id="IPR010992">
    <property type="entry name" value="IHF-like_DNA-bd_dom_sf"/>
</dbReference>
<evidence type="ECO:0000256" key="4">
    <source>
        <dbReference type="RuleBase" id="RU003939"/>
    </source>
</evidence>
<accession>A0A437N0L8</accession>
<dbReference type="GO" id="GO:0003677">
    <property type="term" value="F:DNA binding"/>
    <property type="evidence" value="ECO:0007669"/>
    <property type="project" value="UniProtKB-KW"/>
</dbReference>
<protein>
    <submittedName>
        <fullName evidence="5">HU family DNA-binding protein</fullName>
    </submittedName>
</protein>
<reference evidence="5 6" key="1">
    <citation type="submission" date="2019-01" db="EMBL/GenBank/DDBJ databases">
        <authorList>
            <person name="Chen W.-M."/>
        </authorList>
    </citation>
    <scope>NUCLEOTIDE SEQUENCE [LARGE SCALE GENOMIC DNA]</scope>
    <source>
        <strain evidence="5 6">FSY-9</strain>
    </source>
</reference>
<keyword evidence="6" id="KW-1185">Reference proteome</keyword>
<dbReference type="CDD" id="cd00591">
    <property type="entry name" value="HU_IHF"/>
    <property type="match status" value="1"/>
</dbReference>
<dbReference type="RefSeq" id="WP_127711343.1">
    <property type="nucleotide sequence ID" value="NZ_SACO01000015.1"/>
</dbReference>
<dbReference type="SMART" id="SM00411">
    <property type="entry name" value="BHL"/>
    <property type="match status" value="1"/>
</dbReference>
<dbReference type="SUPFAM" id="SSF47729">
    <property type="entry name" value="IHF-like DNA-binding proteins"/>
    <property type="match status" value="1"/>
</dbReference>
<gene>
    <name evidence="5" type="ORF">EOE18_16000</name>
</gene>
<dbReference type="GO" id="GO:0030527">
    <property type="term" value="F:structural constituent of chromatin"/>
    <property type="evidence" value="ECO:0007669"/>
    <property type="project" value="InterPro"/>
</dbReference>
<comment type="caution">
    <text evidence="5">The sequence shown here is derived from an EMBL/GenBank/DDBJ whole genome shotgun (WGS) entry which is preliminary data.</text>
</comment>
<proteinExistence type="inferred from homology"/>
<dbReference type="Proteomes" id="UP000282837">
    <property type="component" value="Unassembled WGS sequence"/>
</dbReference>
<dbReference type="OrthoDB" id="9799835at2"/>
<organism evidence="5 6">
    <name type="scientific">Novosphingobium umbonatum</name>
    <dbReference type="NCBI Taxonomy" id="1908524"/>
    <lineage>
        <taxon>Bacteria</taxon>
        <taxon>Pseudomonadati</taxon>
        <taxon>Pseudomonadota</taxon>
        <taxon>Alphaproteobacteria</taxon>
        <taxon>Sphingomonadales</taxon>
        <taxon>Sphingomonadaceae</taxon>
        <taxon>Novosphingobium</taxon>
    </lineage>
</organism>
<evidence type="ECO:0000313" key="5">
    <source>
        <dbReference type="EMBL" id="RVU03450.1"/>
    </source>
</evidence>
<dbReference type="PANTHER" id="PTHR33175">
    <property type="entry name" value="DNA-BINDING PROTEIN HU"/>
    <property type="match status" value="1"/>
</dbReference>
<dbReference type="Gene3D" id="4.10.520.10">
    <property type="entry name" value="IHF-like DNA-binding proteins"/>
    <property type="match status" value="1"/>
</dbReference>
<dbReference type="PRINTS" id="PR01727">
    <property type="entry name" value="DNABINDINGHU"/>
</dbReference>
<dbReference type="EMBL" id="SACO01000015">
    <property type="protein sequence ID" value="RVU03450.1"/>
    <property type="molecule type" value="Genomic_DNA"/>
</dbReference>
<dbReference type="InterPro" id="IPR000119">
    <property type="entry name" value="Hist_DNA-bd"/>
</dbReference>